<sequence length="663" mass="72945">MRTRRWLEGTFSPGLYNAYCAGTPPSFEGLEDAARRGCDICSLVLGCFKGAPIVDDEIPLFWPEDWADEEYWGPEASMHIITKYLQTSSVHFDIGASHVYSGGFLTDVRQFDLLLVQVGDKEEDTCWGTMEWEMPTLSLAAMCRHLTTRNADEAFFIDDFRIGRNELVPDLAAPENFEIARQWLKSCFQEHDGCPANCPRVLPTRVVDVGVAPDFGDVKIASPQGAKSDCLTLSHCWGGKVTPLLTQETVESFSSSLPTHESIKMAQIYRDSVLTISAICSSGSTKGILRNTEKKPLPPQPKPVFMTLAGSGSGHKVTIARDRKGESLIECDLLAPPARLPGRRGKQPRRSLSLELSLETIAADLYGDILKHKPPAEDADSSTGGATIQSIRREYYIIAEKYSRRALTFGSDKLPAFSGIARRLHHVAFGGGDYLAGIWAVDLPSGLPWEAEGDKGEYASDSVRQPLSSLELLASDMRLCDAADPYGQVCSGSSITVRGQVCTLRRSEQVLDGGMWSNPSLGWMKIDEEWSSDASLVLPLSGDELLCITVRDGEMQVGGLNGVWAWSCNRWGMQQREEAMNTKGFVQTVGVTDCNGLAQSLPRVRGLKESIFRVKRRRKRWAPPRSRGAVLGAATMGPHKKRKFPQEAPSLQAPPYFKGTAFD</sequence>
<protein>
    <recommendedName>
        <fullName evidence="5">Heterokaryon incompatibility domain-containing protein</fullName>
    </recommendedName>
</protein>
<dbReference type="VEuPathDB" id="FungiDB:MAPG_03643"/>
<feature type="region of interest" description="Disordered" evidence="1">
    <location>
        <begin position="623"/>
        <end position="663"/>
    </location>
</feature>
<dbReference type="OrthoDB" id="5362512at2759"/>
<dbReference type="AlphaFoldDB" id="A0A0C4DUK3"/>
<reference evidence="3" key="4">
    <citation type="journal article" date="2015" name="G3 (Bethesda)">
        <title>Genome sequences of three phytopathogenic species of the Magnaporthaceae family of fungi.</title>
        <authorList>
            <person name="Okagaki L.H."/>
            <person name="Nunes C.C."/>
            <person name="Sailsbery J."/>
            <person name="Clay B."/>
            <person name="Brown D."/>
            <person name="John T."/>
            <person name="Oh Y."/>
            <person name="Young N."/>
            <person name="Fitzgerald M."/>
            <person name="Haas B.J."/>
            <person name="Zeng Q."/>
            <person name="Young S."/>
            <person name="Adiconis X."/>
            <person name="Fan L."/>
            <person name="Levin J.Z."/>
            <person name="Mitchell T.K."/>
            <person name="Okubara P.A."/>
            <person name="Farman M.L."/>
            <person name="Kohn L.M."/>
            <person name="Birren B."/>
            <person name="Ma L.-J."/>
            <person name="Dean R.A."/>
        </authorList>
    </citation>
    <scope>NUCLEOTIDE SEQUENCE</scope>
    <source>
        <strain evidence="3">ATCC 64411 / 73-15</strain>
    </source>
</reference>
<evidence type="ECO:0000313" key="2">
    <source>
        <dbReference type="EMBL" id="KLU84603.1"/>
    </source>
</evidence>
<gene>
    <name evidence="2" type="ORF">MAPG_03643</name>
</gene>
<dbReference type="EMBL" id="GL876968">
    <property type="protein sequence ID" value="KLU84603.1"/>
    <property type="molecule type" value="Genomic_DNA"/>
</dbReference>
<evidence type="ECO:0000313" key="4">
    <source>
        <dbReference type="Proteomes" id="UP000011715"/>
    </source>
</evidence>
<reference evidence="4" key="2">
    <citation type="submission" date="2010-05" db="EMBL/GenBank/DDBJ databases">
        <title>The genome sequence of Magnaporthe poae strain ATCC 64411.</title>
        <authorList>
            <person name="Ma L.-J."/>
            <person name="Dead R."/>
            <person name="Young S."/>
            <person name="Zeng Q."/>
            <person name="Koehrsen M."/>
            <person name="Alvarado L."/>
            <person name="Berlin A."/>
            <person name="Chapman S.B."/>
            <person name="Chen Z."/>
            <person name="Freedman E."/>
            <person name="Gellesch M."/>
            <person name="Goldberg J."/>
            <person name="Griggs A."/>
            <person name="Gujja S."/>
            <person name="Heilman E.R."/>
            <person name="Heiman D."/>
            <person name="Hepburn T."/>
            <person name="Howarth C."/>
            <person name="Jen D."/>
            <person name="Larson L."/>
            <person name="Mehta T."/>
            <person name="Neiman D."/>
            <person name="Pearson M."/>
            <person name="Roberts A."/>
            <person name="Saif S."/>
            <person name="Shea T."/>
            <person name="Shenoy N."/>
            <person name="Sisk P."/>
            <person name="Stolte C."/>
            <person name="Sykes S."/>
            <person name="Walk T."/>
            <person name="White J."/>
            <person name="Yandava C."/>
            <person name="Haas B."/>
            <person name="Nusbaum C."/>
            <person name="Birren B."/>
        </authorList>
    </citation>
    <scope>NUCLEOTIDE SEQUENCE [LARGE SCALE GENOMIC DNA]</scope>
    <source>
        <strain evidence="4">ATCC 64411 / 73-15</strain>
    </source>
</reference>
<dbReference type="EnsemblFungi" id="MAPG_03643T0">
    <property type="protein sequence ID" value="MAPG_03643T0"/>
    <property type="gene ID" value="MAPG_03643"/>
</dbReference>
<dbReference type="EMBL" id="ADBL01000871">
    <property type="status" value="NOT_ANNOTATED_CDS"/>
    <property type="molecule type" value="Genomic_DNA"/>
</dbReference>
<keyword evidence="4" id="KW-1185">Reference proteome</keyword>
<reference evidence="2" key="1">
    <citation type="submission" date="2010-05" db="EMBL/GenBank/DDBJ databases">
        <title>The Genome Sequence of Magnaporthe poae strain ATCC 64411.</title>
        <authorList>
            <consortium name="The Broad Institute Genome Sequencing Platform"/>
            <consortium name="Broad Institute Genome Sequencing Center for Infectious Disease"/>
            <person name="Ma L.-J."/>
            <person name="Dead R."/>
            <person name="Young S."/>
            <person name="Zeng Q."/>
            <person name="Koehrsen M."/>
            <person name="Alvarado L."/>
            <person name="Berlin A."/>
            <person name="Chapman S.B."/>
            <person name="Chen Z."/>
            <person name="Freedman E."/>
            <person name="Gellesch M."/>
            <person name="Goldberg J."/>
            <person name="Griggs A."/>
            <person name="Gujja S."/>
            <person name="Heilman E.R."/>
            <person name="Heiman D."/>
            <person name="Hepburn T."/>
            <person name="Howarth C."/>
            <person name="Jen D."/>
            <person name="Larson L."/>
            <person name="Mehta T."/>
            <person name="Neiman D."/>
            <person name="Pearson M."/>
            <person name="Roberts A."/>
            <person name="Saif S."/>
            <person name="Shea T."/>
            <person name="Shenoy N."/>
            <person name="Sisk P."/>
            <person name="Stolte C."/>
            <person name="Sykes S."/>
            <person name="Walk T."/>
            <person name="White J."/>
            <person name="Yandava C."/>
            <person name="Haas B."/>
            <person name="Nusbaum C."/>
            <person name="Birren B."/>
        </authorList>
    </citation>
    <scope>NUCLEOTIDE SEQUENCE</scope>
    <source>
        <strain evidence="2">ATCC 64411</strain>
    </source>
</reference>
<reference evidence="3" key="5">
    <citation type="submission" date="2015-06" db="UniProtKB">
        <authorList>
            <consortium name="EnsemblFungi"/>
        </authorList>
    </citation>
    <scope>IDENTIFICATION</scope>
    <source>
        <strain evidence="3">ATCC 64411</strain>
    </source>
</reference>
<organism evidence="3 4">
    <name type="scientific">Magnaporthiopsis poae (strain ATCC 64411 / 73-15)</name>
    <name type="common">Kentucky bluegrass fungus</name>
    <name type="synonym">Magnaporthe poae</name>
    <dbReference type="NCBI Taxonomy" id="644358"/>
    <lineage>
        <taxon>Eukaryota</taxon>
        <taxon>Fungi</taxon>
        <taxon>Dikarya</taxon>
        <taxon>Ascomycota</taxon>
        <taxon>Pezizomycotina</taxon>
        <taxon>Sordariomycetes</taxon>
        <taxon>Sordariomycetidae</taxon>
        <taxon>Magnaporthales</taxon>
        <taxon>Magnaporthaceae</taxon>
        <taxon>Magnaporthiopsis</taxon>
    </lineage>
</organism>
<evidence type="ECO:0000313" key="3">
    <source>
        <dbReference type="EnsemblFungi" id="MAPG_03643T0"/>
    </source>
</evidence>
<dbReference type="eggNOG" id="ENOG502SN86">
    <property type="taxonomic scope" value="Eukaryota"/>
</dbReference>
<dbReference type="PANTHER" id="PTHR33112">
    <property type="entry name" value="DOMAIN PROTEIN, PUTATIVE-RELATED"/>
    <property type="match status" value="1"/>
</dbReference>
<name>A0A0C4DUK3_MAGP6</name>
<dbReference type="Proteomes" id="UP000011715">
    <property type="component" value="Unassembled WGS sequence"/>
</dbReference>
<evidence type="ECO:0008006" key="5">
    <source>
        <dbReference type="Google" id="ProtNLM"/>
    </source>
</evidence>
<proteinExistence type="predicted"/>
<evidence type="ECO:0000256" key="1">
    <source>
        <dbReference type="SAM" id="MobiDB-lite"/>
    </source>
</evidence>
<dbReference type="PANTHER" id="PTHR33112:SF16">
    <property type="entry name" value="HETEROKARYON INCOMPATIBILITY DOMAIN-CONTAINING PROTEIN"/>
    <property type="match status" value="1"/>
</dbReference>
<accession>A0A0C4DUK3</accession>
<reference evidence="2" key="3">
    <citation type="submission" date="2011-03" db="EMBL/GenBank/DDBJ databases">
        <title>Annotation of Magnaporthe poae ATCC 64411.</title>
        <authorList>
            <person name="Ma L.-J."/>
            <person name="Dead R."/>
            <person name="Young S.K."/>
            <person name="Zeng Q."/>
            <person name="Gargeya S."/>
            <person name="Fitzgerald M."/>
            <person name="Haas B."/>
            <person name="Abouelleil A."/>
            <person name="Alvarado L."/>
            <person name="Arachchi H.M."/>
            <person name="Berlin A."/>
            <person name="Brown A."/>
            <person name="Chapman S.B."/>
            <person name="Chen Z."/>
            <person name="Dunbar C."/>
            <person name="Freedman E."/>
            <person name="Gearin G."/>
            <person name="Gellesch M."/>
            <person name="Goldberg J."/>
            <person name="Griggs A."/>
            <person name="Gujja S."/>
            <person name="Heiman D."/>
            <person name="Howarth C."/>
            <person name="Larson L."/>
            <person name="Lui A."/>
            <person name="MacDonald P.J.P."/>
            <person name="Mehta T."/>
            <person name="Montmayeur A."/>
            <person name="Murphy C."/>
            <person name="Neiman D."/>
            <person name="Pearson M."/>
            <person name="Priest M."/>
            <person name="Roberts A."/>
            <person name="Saif S."/>
            <person name="Shea T."/>
            <person name="Shenoy N."/>
            <person name="Sisk P."/>
            <person name="Stolte C."/>
            <person name="Sykes S."/>
            <person name="Yandava C."/>
            <person name="Wortman J."/>
            <person name="Nusbaum C."/>
            <person name="Birren B."/>
        </authorList>
    </citation>
    <scope>NUCLEOTIDE SEQUENCE</scope>
    <source>
        <strain evidence="2">ATCC 64411</strain>
    </source>
</reference>